<evidence type="ECO:0000256" key="7">
    <source>
        <dbReference type="ARBA" id="ARBA00022787"/>
    </source>
</evidence>
<keyword evidence="6 14" id="KW-0547">Nucleotide-binding</keyword>
<dbReference type="FunFam" id="3.40.50.300:FF:000553">
    <property type="entry name" value="Mitochondrial Rho GTPase"/>
    <property type="match status" value="1"/>
</dbReference>
<evidence type="ECO:0000259" key="15">
    <source>
        <dbReference type="PROSITE" id="PS51423"/>
    </source>
</evidence>
<dbReference type="InterPro" id="IPR052266">
    <property type="entry name" value="Miro-EF-hand_domain"/>
</dbReference>
<dbReference type="SUPFAM" id="SSF52540">
    <property type="entry name" value="P-loop containing nucleoside triphosphate hydrolases"/>
    <property type="match status" value="2"/>
</dbReference>
<evidence type="ECO:0000313" key="16">
    <source>
        <dbReference type="EMBL" id="KAG2318330.1"/>
    </source>
</evidence>
<evidence type="ECO:0000256" key="4">
    <source>
        <dbReference type="ARBA" id="ARBA00022723"/>
    </source>
</evidence>
<dbReference type="InterPro" id="IPR020860">
    <property type="entry name" value="MIRO_dom"/>
</dbReference>
<evidence type="ECO:0000256" key="9">
    <source>
        <dbReference type="ARBA" id="ARBA00022837"/>
    </source>
</evidence>
<dbReference type="Gene3D" id="3.40.50.300">
    <property type="entry name" value="P-loop containing nucleotide triphosphate hydrolases"/>
    <property type="match status" value="2"/>
</dbReference>
<dbReference type="InterPro" id="IPR021181">
    <property type="entry name" value="Miro"/>
</dbReference>
<keyword evidence="5" id="KW-0677">Repeat</keyword>
<keyword evidence="13 14" id="KW-0472">Membrane</keyword>
<dbReference type="SUPFAM" id="SSF47473">
    <property type="entry name" value="EF-hand"/>
    <property type="match status" value="1"/>
</dbReference>
<gene>
    <name evidence="16" type="ORF">Bca52824_021452</name>
</gene>
<dbReference type="InterPro" id="IPR011992">
    <property type="entry name" value="EF-hand-dom_pair"/>
</dbReference>
<evidence type="ECO:0000256" key="2">
    <source>
        <dbReference type="ARBA" id="ARBA00007981"/>
    </source>
</evidence>
<protein>
    <recommendedName>
        <fullName evidence="14">Mitochondrial Rho GTPase</fullName>
        <ecNumber evidence="14">3.6.5.-</ecNumber>
    </recommendedName>
</protein>
<evidence type="ECO:0000256" key="6">
    <source>
        <dbReference type="ARBA" id="ARBA00022741"/>
    </source>
</evidence>
<dbReference type="Pfam" id="PF08355">
    <property type="entry name" value="EF_assoc_1"/>
    <property type="match status" value="1"/>
</dbReference>
<evidence type="ECO:0000313" key="17">
    <source>
        <dbReference type="Proteomes" id="UP000886595"/>
    </source>
</evidence>
<evidence type="ECO:0000256" key="11">
    <source>
        <dbReference type="ARBA" id="ARBA00023128"/>
    </source>
</evidence>
<dbReference type="PANTHER" id="PTHR46819:SF1">
    <property type="entry name" value="EF-HAND CALCIUM-BINDING DOMAIN-CONTAINING PROTEIN 7"/>
    <property type="match status" value="1"/>
</dbReference>
<dbReference type="PANTHER" id="PTHR46819">
    <property type="entry name" value="EF-HAND CALCIUM-BINDING DOMAIN-CONTAINING PROTEIN 7"/>
    <property type="match status" value="1"/>
</dbReference>
<dbReference type="GO" id="GO:0007005">
    <property type="term" value="P:mitochondrion organization"/>
    <property type="evidence" value="ECO:0007669"/>
    <property type="project" value="InterPro"/>
</dbReference>
<keyword evidence="11 14" id="KW-0496">Mitochondrion</keyword>
<dbReference type="OrthoDB" id="10020961at2759"/>
<evidence type="ECO:0000256" key="13">
    <source>
        <dbReference type="ARBA" id="ARBA00023136"/>
    </source>
</evidence>
<dbReference type="Pfam" id="PF00071">
    <property type="entry name" value="Ras"/>
    <property type="match status" value="1"/>
</dbReference>
<dbReference type="InterPro" id="IPR001806">
    <property type="entry name" value="Small_GTPase"/>
</dbReference>
<evidence type="ECO:0000256" key="14">
    <source>
        <dbReference type="PIRNR" id="PIRNR037488"/>
    </source>
</evidence>
<dbReference type="EMBL" id="JAAMPC010000004">
    <property type="protein sequence ID" value="KAG2318330.1"/>
    <property type="molecule type" value="Genomic_DNA"/>
</dbReference>
<keyword evidence="8 14" id="KW-0378">Hydrolase</keyword>
<evidence type="ECO:0000256" key="1">
    <source>
        <dbReference type="ARBA" id="ARBA00004200"/>
    </source>
</evidence>
<keyword evidence="10" id="KW-1133">Transmembrane helix</keyword>
<dbReference type="InterPro" id="IPR013566">
    <property type="entry name" value="EF_hand_assoc_1"/>
</dbReference>
<dbReference type="GO" id="GO:0005525">
    <property type="term" value="F:GTP binding"/>
    <property type="evidence" value="ECO:0007669"/>
    <property type="project" value="UniProtKB-KW"/>
</dbReference>
<evidence type="ECO:0000256" key="3">
    <source>
        <dbReference type="ARBA" id="ARBA00022692"/>
    </source>
</evidence>
<reference evidence="16 17" key="1">
    <citation type="submission" date="2020-02" db="EMBL/GenBank/DDBJ databases">
        <authorList>
            <person name="Ma Q."/>
            <person name="Huang Y."/>
            <person name="Song X."/>
            <person name="Pei D."/>
        </authorList>
    </citation>
    <scope>NUCLEOTIDE SEQUENCE [LARGE SCALE GENOMIC DNA]</scope>
    <source>
        <strain evidence="16">Sxm20200214</strain>
        <tissue evidence="16">Leaf</tissue>
    </source>
</reference>
<dbReference type="PROSITE" id="PS51423">
    <property type="entry name" value="MIRO"/>
    <property type="match status" value="1"/>
</dbReference>
<organism evidence="16 17">
    <name type="scientific">Brassica carinata</name>
    <name type="common">Ethiopian mustard</name>
    <name type="synonym">Abyssinian cabbage</name>
    <dbReference type="NCBI Taxonomy" id="52824"/>
    <lineage>
        <taxon>Eukaryota</taxon>
        <taxon>Viridiplantae</taxon>
        <taxon>Streptophyta</taxon>
        <taxon>Embryophyta</taxon>
        <taxon>Tracheophyta</taxon>
        <taxon>Spermatophyta</taxon>
        <taxon>Magnoliopsida</taxon>
        <taxon>eudicotyledons</taxon>
        <taxon>Gunneridae</taxon>
        <taxon>Pentapetalae</taxon>
        <taxon>rosids</taxon>
        <taxon>malvids</taxon>
        <taxon>Brassicales</taxon>
        <taxon>Brassicaceae</taxon>
        <taxon>Brassiceae</taxon>
        <taxon>Brassica</taxon>
    </lineage>
</organism>
<dbReference type="Proteomes" id="UP000886595">
    <property type="component" value="Unassembled WGS sequence"/>
</dbReference>
<accession>A0A8X7VWZ7</accession>
<keyword evidence="17" id="KW-1185">Reference proteome</keyword>
<keyword evidence="4" id="KW-0479">Metal-binding</keyword>
<keyword evidence="7 14" id="KW-1000">Mitochondrion outer membrane</keyword>
<evidence type="ECO:0000256" key="8">
    <source>
        <dbReference type="ARBA" id="ARBA00022801"/>
    </source>
</evidence>
<comment type="caution">
    <text evidence="16">The sequence shown here is derived from an EMBL/GenBank/DDBJ whole genome shotgun (WGS) entry which is preliminary data.</text>
</comment>
<dbReference type="GO" id="GO:0005509">
    <property type="term" value="F:calcium ion binding"/>
    <property type="evidence" value="ECO:0007669"/>
    <property type="project" value="InterPro"/>
</dbReference>
<dbReference type="GO" id="GO:0005741">
    <property type="term" value="C:mitochondrial outer membrane"/>
    <property type="evidence" value="ECO:0007669"/>
    <property type="project" value="UniProtKB-SubCell"/>
</dbReference>
<dbReference type="PIRSF" id="PIRSF037488">
    <property type="entry name" value="Mt_Rho_GTPase"/>
    <property type="match status" value="1"/>
</dbReference>
<dbReference type="Pfam" id="PF08356">
    <property type="entry name" value="EF_assoc_2"/>
    <property type="match status" value="1"/>
</dbReference>
<sequence>MMSGFGLGDSHGSRKPVRIVVVVTGHHYHPDPNIHPLLPYTNLPSEYCSEDVPVTLVDTSSRPEDMGEVVKEVKEADAIVLTFAMDRQETLDRLSEYWLPLFRQLEVRVPIVVAGYRVTEKEHNPISIEEITSHIRQEYREIEMCIEWSDQRQRDAQAVIVEAQIAAMYPIGPVYDQVTNSLKPRCVAALKRIFELYARDNGHILSDDGLNDMNVRCFGIPLMPWRSRGLIESVQELCPEGVKENGLTIDGFLVLITKLIKDRKLRTLWTMLRTFGYNNDLRLADEMIPYSSFKRMPDQSVELTDEAIGSLRRAYHLFDNSGLQMMESLFDTAPESPWNEAPYKDAAEKTSNGGLSLEAFLSLWSLMTLLDPARSLEYFICICHPDDPSSAVHVTRRRELDRKEQISVRKVVQCFVFGPKNAGKSALLNGFIGRPYDDDNRNGLGEERYAVNIVGNSGVTGDTKKTLVMKEIQYQEDGFLLSDEALASCDVAVFVYDSSDESSWKRAIDLLAEVATISEDAGFEFPCLMVAAKTDLDSFPMAIQESTKATEDIGIEAPIPISSKLGDFDNLFGKILTAAEHPHLCIPKIESKKKRRSLNLINPWIPECLVKCFCISS</sequence>
<keyword evidence="3" id="KW-0812">Transmembrane</keyword>
<dbReference type="EC" id="3.6.5.-" evidence="14"/>
<dbReference type="InterPro" id="IPR027417">
    <property type="entry name" value="P-loop_NTPase"/>
</dbReference>
<dbReference type="Gene3D" id="1.10.238.10">
    <property type="entry name" value="EF-hand"/>
    <property type="match status" value="2"/>
</dbReference>
<dbReference type="InterPro" id="IPR013567">
    <property type="entry name" value="EF_hand_assoc_2"/>
</dbReference>
<evidence type="ECO:0000256" key="12">
    <source>
        <dbReference type="ARBA" id="ARBA00023134"/>
    </source>
</evidence>
<keyword evidence="9 14" id="KW-0106">Calcium</keyword>
<keyword evidence="12 14" id="KW-0342">GTP-binding</keyword>
<dbReference type="GO" id="GO:0003924">
    <property type="term" value="F:GTPase activity"/>
    <property type="evidence" value="ECO:0007669"/>
    <property type="project" value="InterPro"/>
</dbReference>
<comment type="similarity">
    <text evidence="2 14">Belongs to the mitochondrial Rho GTPase family.</text>
</comment>
<comment type="subcellular location">
    <subcellularLocation>
        <location evidence="1 14">Mitochondrion outer membrane</location>
        <topology evidence="1 14">Single-pass type IV membrane protein</topology>
    </subcellularLocation>
</comment>
<proteinExistence type="inferred from homology"/>
<feature type="domain" description="Miro" evidence="15">
    <location>
        <begin position="409"/>
        <end position="581"/>
    </location>
</feature>
<evidence type="ECO:0000256" key="10">
    <source>
        <dbReference type="ARBA" id="ARBA00022989"/>
    </source>
</evidence>
<dbReference type="AlphaFoldDB" id="A0A8X7VWZ7"/>
<name>A0A8X7VWZ7_BRACI</name>
<dbReference type="CDD" id="cd01892">
    <property type="entry name" value="Miro2"/>
    <property type="match status" value="1"/>
</dbReference>
<evidence type="ECO:0000256" key="5">
    <source>
        <dbReference type="ARBA" id="ARBA00022737"/>
    </source>
</evidence>